<reference evidence="1" key="2">
    <citation type="submission" date="2018-05" db="EMBL/GenBank/DDBJ databases">
        <title>OpunRS2 (Oryza punctata Reference Sequence Version 2).</title>
        <authorList>
            <person name="Zhang J."/>
            <person name="Kudrna D."/>
            <person name="Lee S."/>
            <person name="Talag J."/>
            <person name="Welchert J."/>
            <person name="Wing R.A."/>
        </authorList>
    </citation>
    <scope>NUCLEOTIDE SEQUENCE [LARGE SCALE GENOMIC DNA]</scope>
</reference>
<evidence type="ECO:0008006" key="3">
    <source>
        <dbReference type="Google" id="ProtNLM"/>
    </source>
</evidence>
<name>A0A0E0JGB2_ORYPU</name>
<evidence type="ECO:0000313" key="1">
    <source>
        <dbReference type="EnsemblPlants" id="OPUNC01G09070.1"/>
    </source>
</evidence>
<sequence length="163" mass="19168">MGIHEREYDGKPVNAGIWRLNCQALVKDIWNDEGYKATKLPREIPTVAFNHPELPGDVAYFLIRSRLFGVNLNTRKVLEWKFFAMLNPPMRYHRIPVNSVAVPESIKLHSRIFAVDVRARRLLECRFFEMFHPPMRYHSSQFVRAWKLPTMVLADTEIETETI</sequence>
<accession>A0A0E0JGB2</accession>
<dbReference type="PANTHER" id="PTHR33086:SF6">
    <property type="entry name" value="OS01G0245532 PROTEIN"/>
    <property type="match status" value="1"/>
</dbReference>
<reference evidence="1" key="1">
    <citation type="submission" date="2015-04" db="UniProtKB">
        <authorList>
            <consortium name="EnsemblPlants"/>
        </authorList>
    </citation>
    <scope>IDENTIFICATION</scope>
</reference>
<proteinExistence type="predicted"/>
<protein>
    <recommendedName>
        <fullName evidence="3">DUF1618 domain-containing protein</fullName>
    </recommendedName>
</protein>
<dbReference type="STRING" id="4537.A0A0E0JGB2"/>
<dbReference type="Proteomes" id="UP000026962">
    <property type="component" value="Chromosome 1"/>
</dbReference>
<organism evidence="1">
    <name type="scientific">Oryza punctata</name>
    <name type="common">Red rice</name>
    <dbReference type="NCBI Taxonomy" id="4537"/>
    <lineage>
        <taxon>Eukaryota</taxon>
        <taxon>Viridiplantae</taxon>
        <taxon>Streptophyta</taxon>
        <taxon>Embryophyta</taxon>
        <taxon>Tracheophyta</taxon>
        <taxon>Spermatophyta</taxon>
        <taxon>Magnoliopsida</taxon>
        <taxon>Liliopsida</taxon>
        <taxon>Poales</taxon>
        <taxon>Poaceae</taxon>
        <taxon>BOP clade</taxon>
        <taxon>Oryzoideae</taxon>
        <taxon>Oryzeae</taxon>
        <taxon>Oryzinae</taxon>
        <taxon>Oryza</taxon>
    </lineage>
</organism>
<dbReference type="AlphaFoldDB" id="A0A0E0JGB2"/>
<dbReference type="Gramene" id="OPUNC01G09070.1">
    <property type="protein sequence ID" value="OPUNC01G09070.1"/>
    <property type="gene ID" value="OPUNC01G09070"/>
</dbReference>
<dbReference type="EnsemblPlants" id="OPUNC01G09070.1">
    <property type="protein sequence ID" value="OPUNC01G09070.1"/>
    <property type="gene ID" value="OPUNC01G09070"/>
</dbReference>
<dbReference type="HOGENOM" id="CLU_1725236_0_0_1"/>
<dbReference type="PANTHER" id="PTHR33086">
    <property type="entry name" value="OS05G0468200 PROTEIN-RELATED"/>
    <property type="match status" value="1"/>
</dbReference>
<evidence type="ECO:0000313" key="2">
    <source>
        <dbReference type="Proteomes" id="UP000026962"/>
    </source>
</evidence>
<keyword evidence="2" id="KW-1185">Reference proteome</keyword>